<dbReference type="AlphaFoldDB" id="A0A2J6Q2I3"/>
<evidence type="ECO:0000256" key="3">
    <source>
        <dbReference type="ARBA" id="ARBA00022801"/>
    </source>
</evidence>
<dbReference type="GO" id="GO:0009277">
    <property type="term" value="C:fungal-type cell wall"/>
    <property type="evidence" value="ECO:0007669"/>
    <property type="project" value="TreeGrafter"/>
</dbReference>
<feature type="chain" id="PRO_5014357351" evidence="4">
    <location>
        <begin position="20"/>
        <end position="417"/>
    </location>
</feature>
<dbReference type="OrthoDB" id="941679at2759"/>
<gene>
    <name evidence="5" type="ORF">NA56DRAFT_646176</name>
</gene>
<dbReference type="Gene3D" id="3.20.20.80">
    <property type="entry name" value="Glycosidases"/>
    <property type="match status" value="2"/>
</dbReference>
<dbReference type="Proteomes" id="UP000235672">
    <property type="component" value="Unassembled WGS sequence"/>
</dbReference>
<protein>
    <submittedName>
        <fullName evidence="5">Glycoside hydrolase family 17 protein</fullName>
    </submittedName>
</protein>
<keyword evidence="3 5" id="KW-0378">Hydrolase</keyword>
<reference evidence="5 6" key="1">
    <citation type="submission" date="2016-05" db="EMBL/GenBank/DDBJ databases">
        <title>A degradative enzymes factory behind the ericoid mycorrhizal symbiosis.</title>
        <authorList>
            <consortium name="DOE Joint Genome Institute"/>
            <person name="Martino E."/>
            <person name="Morin E."/>
            <person name="Grelet G."/>
            <person name="Kuo A."/>
            <person name="Kohler A."/>
            <person name="Daghino S."/>
            <person name="Barry K."/>
            <person name="Choi C."/>
            <person name="Cichocki N."/>
            <person name="Clum A."/>
            <person name="Copeland A."/>
            <person name="Hainaut M."/>
            <person name="Haridas S."/>
            <person name="Labutti K."/>
            <person name="Lindquist E."/>
            <person name="Lipzen A."/>
            <person name="Khouja H.-R."/>
            <person name="Murat C."/>
            <person name="Ohm R."/>
            <person name="Olson A."/>
            <person name="Spatafora J."/>
            <person name="Veneault-Fourrey C."/>
            <person name="Henrissat B."/>
            <person name="Grigoriev I."/>
            <person name="Martin F."/>
            <person name="Perotto S."/>
        </authorList>
    </citation>
    <scope>NUCLEOTIDE SEQUENCE [LARGE SCALE GENOMIC DNA]</scope>
    <source>
        <strain evidence="5 6">UAMH 7357</strain>
    </source>
</reference>
<keyword evidence="6" id="KW-1185">Reference proteome</keyword>
<comment type="similarity">
    <text evidence="2">Belongs to the glycosyl hydrolase 17 family.</text>
</comment>
<dbReference type="GO" id="GO:0042973">
    <property type="term" value="F:glucan endo-1,3-beta-D-glucosidase activity"/>
    <property type="evidence" value="ECO:0007669"/>
    <property type="project" value="TreeGrafter"/>
</dbReference>
<dbReference type="GO" id="GO:0009986">
    <property type="term" value="C:cell surface"/>
    <property type="evidence" value="ECO:0007669"/>
    <property type="project" value="TreeGrafter"/>
</dbReference>
<dbReference type="InterPro" id="IPR017853">
    <property type="entry name" value="GH"/>
</dbReference>
<dbReference type="GO" id="GO:0005576">
    <property type="term" value="C:extracellular region"/>
    <property type="evidence" value="ECO:0007669"/>
    <property type="project" value="TreeGrafter"/>
</dbReference>
<dbReference type="GO" id="GO:0071555">
    <property type="term" value="P:cell wall organization"/>
    <property type="evidence" value="ECO:0007669"/>
    <property type="project" value="TreeGrafter"/>
</dbReference>
<dbReference type="SUPFAM" id="SSF51445">
    <property type="entry name" value="(Trans)glycosidases"/>
    <property type="match status" value="1"/>
</dbReference>
<feature type="signal peptide" evidence="4">
    <location>
        <begin position="1"/>
        <end position="19"/>
    </location>
</feature>
<evidence type="ECO:0000256" key="4">
    <source>
        <dbReference type="SAM" id="SignalP"/>
    </source>
</evidence>
<dbReference type="PANTHER" id="PTHR16631">
    <property type="entry name" value="GLUCAN 1,3-BETA-GLUCOSIDASE"/>
    <property type="match status" value="1"/>
</dbReference>
<dbReference type="PANTHER" id="PTHR16631:SF14">
    <property type="entry name" value="FAMILY 17 GLUCOSIDASE SCW10-RELATED"/>
    <property type="match status" value="1"/>
</dbReference>
<organism evidence="5 6">
    <name type="scientific">Hyaloscypha hepaticicola</name>
    <dbReference type="NCBI Taxonomy" id="2082293"/>
    <lineage>
        <taxon>Eukaryota</taxon>
        <taxon>Fungi</taxon>
        <taxon>Dikarya</taxon>
        <taxon>Ascomycota</taxon>
        <taxon>Pezizomycotina</taxon>
        <taxon>Leotiomycetes</taxon>
        <taxon>Helotiales</taxon>
        <taxon>Hyaloscyphaceae</taxon>
        <taxon>Hyaloscypha</taxon>
    </lineage>
</organism>
<dbReference type="EMBL" id="KZ613484">
    <property type="protein sequence ID" value="PMD20489.1"/>
    <property type="molecule type" value="Genomic_DNA"/>
</dbReference>
<sequence length="417" mass="42206">MKTTTLALGALSLFSLASAQPHRRRHVHEHQLAKKEADNVVKVVDTVYAVAQAPEVVVYVDQNGNPVETTTTGTLGTPLVLSHGALSTIYPSSSSTPPAAPAPSSISTSSSSAAAVATPVAAPVVQAVQSVAAAASSVAAAVVPVEKSTSSSSGSSGYGVSYSAYTSSGACKTQEQVNQDVAAFGSSYSLVRIYGTSCNQVATVLSAAKAHNLKLFAGVSDLSTLNSEIQTIVAAANGDWSHFDTIAIGNELVNSGAASPSAVVSALSTARGLLKTAGYPGKIVTVDTMAATLINPMLADNSDYVAVNCHPFFDPNTAPAGAGEFIQTQINLLKAKLSNKNHNIVITETGYPHCGSANGAAVPSLSNQATALSSIKSTFSSGIVILSAFDDAWKTNSAGTFGAEQCWGVGGAKAPSG</sequence>
<evidence type="ECO:0000256" key="1">
    <source>
        <dbReference type="ARBA" id="ARBA00004196"/>
    </source>
</evidence>
<dbReference type="InterPro" id="IPR050732">
    <property type="entry name" value="Beta-glucan_modifiers"/>
</dbReference>
<name>A0A2J6Q2I3_9HELO</name>
<evidence type="ECO:0000313" key="5">
    <source>
        <dbReference type="EMBL" id="PMD20489.1"/>
    </source>
</evidence>
<evidence type="ECO:0000256" key="2">
    <source>
        <dbReference type="ARBA" id="ARBA00008773"/>
    </source>
</evidence>
<evidence type="ECO:0000313" key="6">
    <source>
        <dbReference type="Proteomes" id="UP000235672"/>
    </source>
</evidence>
<proteinExistence type="inferred from homology"/>
<accession>A0A2J6Q2I3</accession>
<keyword evidence="4" id="KW-0732">Signal</keyword>
<dbReference type="STRING" id="1745343.A0A2J6Q2I3"/>
<comment type="subcellular location">
    <subcellularLocation>
        <location evidence="1">Cell envelope</location>
    </subcellularLocation>
</comment>